<dbReference type="AlphaFoldDB" id="A0AA39IB02"/>
<dbReference type="Proteomes" id="UP001175271">
    <property type="component" value="Unassembled WGS sequence"/>
</dbReference>
<name>A0AA39IB02_9BILA</name>
<protein>
    <submittedName>
        <fullName evidence="1">Uncharacterized protein</fullName>
    </submittedName>
</protein>
<accession>A0AA39IB02</accession>
<proteinExistence type="predicted"/>
<comment type="caution">
    <text evidence="1">The sequence shown here is derived from an EMBL/GenBank/DDBJ whole genome shotgun (WGS) entry which is preliminary data.</text>
</comment>
<gene>
    <name evidence="1" type="ORF">QR680_014292</name>
</gene>
<reference evidence="1" key="1">
    <citation type="submission" date="2023-06" db="EMBL/GenBank/DDBJ databases">
        <title>Genomic analysis of the entomopathogenic nematode Steinernema hermaphroditum.</title>
        <authorList>
            <person name="Schwarz E.M."/>
            <person name="Heppert J.K."/>
            <person name="Baniya A."/>
            <person name="Schwartz H.T."/>
            <person name="Tan C.-H."/>
            <person name="Antoshechkin I."/>
            <person name="Sternberg P.W."/>
            <person name="Goodrich-Blair H."/>
            <person name="Dillman A.R."/>
        </authorList>
    </citation>
    <scope>NUCLEOTIDE SEQUENCE</scope>
    <source>
        <strain evidence="1">PS9179</strain>
        <tissue evidence="1">Whole animal</tissue>
    </source>
</reference>
<organism evidence="1 2">
    <name type="scientific">Steinernema hermaphroditum</name>
    <dbReference type="NCBI Taxonomy" id="289476"/>
    <lineage>
        <taxon>Eukaryota</taxon>
        <taxon>Metazoa</taxon>
        <taxon>Ecdysozoa</taxon>
        <taxon>Nematoda</taxon>
        <taxon>Chromadorea</taxon>
        <taxon>Rhabditida</taxon>
        <taxon>Tylenchina</taxon>
        <taxon>Panagrolaimomorpha</taxon>
        <taxon>Strongyloidoidea</taxon>
        <taxon>Steinernematidae</taxon>
        <taxon>Steinernema</taxon>
    </lineage>
</organism>
<evidence type="ECO:0000313" key="1">
    <source>
        <dbReference type="EMBL" id="KAK0419727.1"/>
    </source>
</evidence>
<keyword evidence="2" id="KW-1185">Reference proteome</keyword>
<sequence>MEQVPTLFVSSTFLHLAKHDLEKASSIRGRWGRLATEGTERRLEVDVALDFTDRTGWKYRLRNAHDASTDYSLEYLVNNKDFVVFKRICVGIDFFIVFPDSNGVRFGSKSLDGKLIAFMKTRLKDPVLNVYGKEKPEHAESICKWFSMHHFERLRITFQPAYKQLLLSSLNTRVLTAININGEVPEEIASQILSWAHRNVETFTYILVSCTAVRFDLAFFKKVFERWYHQGGFIGCIFMGHTSFNISELSHYRNAQQERRELKWISPNHKKDTLFVGLKCGGAMYINAG</sequence>
<dbReference type="EMBL" id="JAUCMV010000002">
    <property type="protein sequence ID" value="KAK0419727.1"/>
    <property type="molecule type" value="Genomic_DNA"/>
</dbReference>
<evidence type="ECO:0000313" key="2">
    <source>
        <dbReference type="Proteomes" id="UP001175271"/>
    </source>
</evidence>